<proteinExistence type="predicted"/>
<dbReference type="EMBL" id="SDMP01000018">
    <property type="protein sequence ID" value="RYQ94714.1"/>
    <property type="molecule type" value="Genomic_DNA"/>
</dbReference>
<reference evidence="1 2" key="1">
    <citation type="submission" date="2019-01" db="EMBL/GenBank/DDBJ databases">
        <title>Sequencing of cultivated peanut Arachis hypogaea provides insights into genome evolution and oil improvement.</title>
        <authorList>
            <person name="Chen X."/>
        </authorList>
    </citation>
    <scope>NUCLEOTIDE SEQUENCE [LARGE SCALE GENOMIC DNA]</scope>
    <source>
        <strain evidence="2">cv. Fuhuasheng</strain>
        <tissue evidence="1">Leaves</tissue>
    </source>
</reference>
<protein>
    <submittedName>
        <fullName evidence="1">Uncharacterized protein</fullName>
    </submittedName>
</protein>
<dbReference type="InterPro" id="IPR044282">
    <property type="entry name" value="ABAP1/ARIA"/>
</dbReference>
<keyword evidence="2" id="KW-1185">Reference proteome</keyword>
<dbReference type="Gene3D" id="1.10.132.130">
    <property type="match status" value="1"/>
</dbReference>
<dbReference type="AlphaFoldDB" id="A0A444XYG3"/>
<evidence type="ECO:0000313" key="2">
    <source>
        <dbReference type="Proteomes" id="UP000289738"/>
    </source>
</evidence>
<dbReference type="STRING" id="3818.A0A444XYG3"/>
<gene>
    <name evidence="1" type="ORF">Ahy_B08g089650</name>
</gene>
<evidence type="ECO:0000313" key="1">
    <source>
        <dbReference type="EMBL" id="RYQ94714.1"/>
    </source>
</evidence>
<dbReference type="PANTHER" id="PTHR46710">
    <property type="entry name" value="ARM REPEAT PROTEIN INTERACTING WITH ABF2"/>
    <property type="match status" value="1"/>
</dbReference>
<sequence length="266" mass="30105">MVNVIVKEGAILALVQHLQAPPVTEEDLVQKLLPFEHEVEKGSAFALGLLAGKVLSSMRMLMVEDSNNAQNDSFLLDDSSRENKNLTDFKVVMTAMYEYGSSSEPSFSTATQDSSADDDFSTEYLQDALLEFGDRSKRRRLLPNVDNHHDQQYSKTSSSDLEKSLWNLNPTYCMSQNIESIFGLSDEDIISTFWSRIMREEAKILVEEETTTSTNTILSGEMEFMYKRLEHEAEEKAQALKEIRETVNHRNHIDGSVKLIGTSLFS</sequence>
<name>A0A444XYG3_ARAHY</name>
<comment type="caution">
    <text evidence="1">The sequence shown here is derived from an EMBL/GenBank/DDBJ whole genome shotgun (WGS) entry which is preliminary data.</text>
</comment>
<organism evidence="1 2">
    <name type="scientific">Arachis hypogaea</name>
    <name type="common">Peanut</name>
    <dbReference type="NCBI Taxonomy" id="3818"/>
    <lineage>
        <taxon>Eukaryota</taxon>
        <taxon>Viridiplantae</taxon>
        <taxon>Streptophyta</taxon>
        <taxon>Embryophyta</taxon>
        <taxon>Tracheophyta</taxon>
        <taxon>Spermatophyta</taxon>
        <taxon>Magnoliopsida</taxon>
        <taxon>eudicotyledons</taxon>
        <taxon>Gunneridae</taxon>
        <taxon>Pentapetalae</taxon>
        <taxon>rosids</taxon>
        <taxon>fabids</taxon>
        <taxon>Fabales</taxon>
        <taxon>Fabaceae</taxon>
        <taxon>Papilionoideae</taxon>
        <taxon>50 kb inversion clade</taxon>
        <taxon>dalbergioids sensu lato</taxon>
        <taxon>Dalbergieae</taxon>
        <taxon>Pterocarpus clade</taxon>
        <taxon>Arachis</taxon>
    </lineage>
</organism>
<dbReference type="InterPro" id="IPR046427">
    <property type="entry name" value="Legumain_prodom_sf"/>
</dbReference>
<accession>A0A444XYG3</accession>
<dbReference type="Proteomes" id="UP000289738">
    <property type="component" value="Chromosome B08"/>
</dbReference>
<dbReference type="PANTHER" id="PTHR46710:SF1">
    <property type="entry name" value="ARM REPEAT PROTEIN INTERACTING WITH ABF2"/>
    <property type="match status" value="1"/>
</dbReference>